<sequence>MVAVKILLLLQWWIKLSPITTVSFASLHFTPSYRAKVMLNLGYLSIAFALFLSAYFLLLSDHRYLFSYLAIALLWLWGEYLLCEWWRRYQAIMSQQGILIIAMDQSICWQGYLGTIIEVRFRSRWGYLLKIELLECTQGWLWLDPSMTTDEQYRTLALWLNQHYR</sequence>
<dbReference type="EMBL" id="PYMM01000004">
    <property type="protein sequence ID" value="PSU17157.1"/>
    <property type="molecule type" value="Genomic_DNA"/>
</dbReference>
<keyword evidence="1" id="KW-0812">Transmembrane</keyword>
<evidence type="ECO:0000313" key="2">
    <source>
        <dbReference type="EMBL" id="PSU17157.1"/>
    </source>
</evidence>
<comment type="caution">
    <text evidence="2">The sequence shown here is derived from an EMBL/GenBank/DDBJ whole genome shotgun (WGS) entry which is preliminary data.</text>
</comment>
<protein>
    <recommendedName>
        <fullName evidence="4">YcxB family protein</fullName>
    </recommendedName>
</protein>
<feature type="transmembrane region" description="Helical" evidence="1">
    <location>
        <begin position="64"/>
        <end position="83"/>
    </location>
</feature>
<keyword evidence="1" id="KW-1133">Transmembrane helix</keyword>
<dbReference type="Proteomes" id="UP000241404">
    <property type="component" value="Unassembled WGS sequence"/>
</dbReference>
<dbReference type="InterPro" id="IPR009883">
    <property type="entry name" value="YgfX"/>
</dbReference>
<feature type="transmembrane region" description="Helical" evidence="1">
    <location>
        <begin position="37"/>
        <end position="58"/>
    </location>
</feature>
<gene>
    <name evidence="2" type="ORF">CTM90_09605</name>
</gene>
<accession>A0ABD6X3L7</accession>
<name>A0ABD6X3L7_PHODM</name>
<reference evidence="2 3" key="1">
    <citation type="submission" date="2018-03" db="EMBL/GenBank/DDBJ databases">
        <title>Whole genome sequencing of Histamine producing bacteria.</title>
        <authorList>
            <person name="Butler K."/>
        </authorList>
    </citation>
    <scope>NUCLEOTIDE SEQUENCE [LARGE SCALE GENOMIC DNA]</scope>
    <source>
        <strain evidence="2 3">BT-6</strain>
    </source>
</reference>
<organism evidence="2 3">
    <name type="scientific">Photobacterium damselae</name>
    <dbReference type="NCBI Taxonomy" id="38293"/>
    <lineage>
        <taxon>Bacteria</taxon>
        <taxon>Pseudomonadati</taxon>
        <taxon>Pseudomonadota</taxon>
        <taxon>Gammaproteobacteria</taxon>
        <taxon>Vibrionales</taxon>
        <taxon>Vibrionaceae</taxon>
        <taxon>Photobacterium</taxon>
    </lineage>
</organism>
<dbReference type="Pfam" id="PF07254">
    <property type="entry name" value="Cpta_toxin"/>
    <property type="match status" value="1"/>
</dbReference>
<keyword evidence="1" id="KW-0472">Membrane</keyword>
<proteinExistence type="predicted"/>
<dbReference type="AlphaFoldDB" id="A0ABD6X3L7"/>
<evidence type="ECO:0000313" key="3">
    <source>
        <dbReference type="Proteomes" id="UP000241404"/>
    </source>
</evidence>
<evidence type="ECO:0008006" key="4">
    <source>
        <dbReference type="Google" id="ProtNLM"/>
    </source>
</evidence>
<evidence type="ECO:0000256" key="1">
    <source>
        <dbReference type="SAM" id="Phobius"/>
    </source>
</evidence>